<dbReference type="AlphaFoldDB" id="A0A810QB69"/>
<dbReference type="Gene3D" id="1.10.260.40">
    <property type="entry name" value="lambda repressor-like DNA-binding domains"/>
    <property type="match status" value="1"/>
</dbReference>
<dbReference type="Proteomes" id="UP000679848">
    <property type="component" value="Chromosome"/>
</dbReference>
<gene>
    <name evidence="1" type="ORF">MM59RIKEN_08060</name>
</gene>
<sequence length="130" mass="15012">MFVWLHKFVVVIMDITLERILSLIPKKEDGKFKHGALSAFARKLGFKDGHIVSDWIAGNSTSYLNYLYQISVLYNVSVEWLKGETDIKNPDLQTEAGWKQLAIDLLSQLTPEELDREIAYLQKRVNEKDN</sequence>
<dbReference type="EMBL" id="AP023420">
    <property type="protein sequence ID" value="BCK83487.1"/>
    <property type="molecule type" value="Genomic_DNA"/>
</dbReference>
<keyword evidence="2" id="KW-1185">Reference proteome</keyword>
<dbReference type="GO" id="GO:0003677">
    <property type="term" value="F:DNA binding"/>
    <property type="evidence" value="ECO:0007669"/>
    <property type="project" value="InterPro"/>
</dbReference>
<evidence type="ECO:0000313" key="1">
    <source>
        <dbReference type="EMBL" id="BCK83487.1"/>
    </source>
</evidence>
<reference evidence="1" key="1">
    <citation type="submission" date="2020-09" db="EMBL/GenBank/DDBJ databases">
        <title>New species isolated from human feces.</title>
        <authorList>
            <person name="Kitahara M."/>
            <person name="Shigeno Y."/>
            <person name="Shime M."/>
            <person name="Matsumoto Y."/>
            <person name="Nakamura S."/>
            <person name="Motooka D."/>
            <person name="Fukuoka S."/>
            <person name="Nishikawa H."/>
            <person name="Benno Y."/>
        </authorList>
    </citation>
    <scope>NUCLEOTIDE SEQUENCE</scope>
    <source>
        <strain evidence="1">MM59</strain>
    </source>
</reference>
<organism evidence="1 2">
    <name type="scientific">Pusillibacter faecalis</name>
    <dbReference type="NCBI Taxonomy" id="2714358"/>
    <lineage>
        <taxon>Bacteria</taxon>
        <taxon>Bacillati</taxon>
        <taxon>Bacillota</taxon>
        <taxon>Clostridia</taxon>
        <taxon>Eubacteriales</taxon>
        <taxon>Oscillospiraceae</taxon>
        <taxon>Pusillibacter</taxon>
    </lineage>
</organism>
<dbReference type="KEGG" id="pfaa:MM59RIKEN_08060"/>
<protein>
    <submittedName>
        <fullName evidence="1">Uncharacterized protein</fullName>
    </submittedName>
</protein>
<proteinExistence type="predicted"/>
<dbReference type="InterPro" id="IPR010982">
    <property type="entry name" value="Lambda_DNA-bd_dom_sf"/>
</dbReference>
<accession>A0A810QB69</accession>
<evidence type="ECO:0000313" key="2">
    <source>
        <dbReference type="Proteomes" id="UP000679848"/>
    </source>
</evidence>
<name>A0A810QB69_9FIRM</name>